<dbReference type="GO" id="GO:0006014">
    <property type="term" value="P:D-ribose metabolic process"/>
    <property type="evidence" value="ECO:0007669"/>
    <property type="project" value="InterPro"/>
</dbReference>
<dbReference type="CDD" id="cd01174">
    <property type="entry name" value="ribokinase"/>
    <property type="match status" value="1"/>
</dbReference>
<dbReference type="Proteomes" id="UP000216442">
    <property type="component" value="Unassembled WGS sequence"/>
</dbReference>
<dbReference type="InterPro" id="IPR002173">
    <property type="entry name" value="Carboh/pur_kinase_PfkB_CS"/>
</dbReference>
<dbReference type="Gene3D" id="3.40.1190.20">
    <property type="match status" value="1"/>
</dbReference>
<feature type="domain" description="Carbohydrate kinase PfkB" evidence="3">
    <location>
        <begin position="90"/>
        <end position="383"/>
    </location>
</feature>
<dbReference type="OrthoDB" id="9813569at2"/>
<evidence type="ECO:0000313" key="4">
    <source>
        <dbReference type="EMBL" id="PAQ10870.1"/>
    </source>
</evidence>
<dbReference type="SUPFAM" id="SSF53613">
    <property type="entry name" value="Ribokinase-like"/>
    <property type="match status" value="1"/>
</dbReference>
<dbReference type="Pfam" id="PF00294">
    <property type="entry name" value="PfkB"/>
    <property type="match status" value="1"/>
</dbReference>
<dbReference type="InterPro" id="IPR011877">
    <property type="entry name" value="Ribokinase"/>
</dbReference>
<dbReference type="InterPro" id="IPR029056">
    <property type="entry name" value="Ribokinase-like"/>
</dbReference>
<name>A0A271LU50_9HYPH</name>
<comment type="caution">
    <text evidence="4">The sequence shown here is derived from an EMBL/GenBank/DDBJ whole genome shotgun (WGS) entry which is preliminary data.</text>
</comment>
<dbReference type="PANTHER" id="PTHR10584:SF166">
    <property type="entry name" value="RIBOKINASE"/>
    <property type="match status" value="1"/>
</dbReference>
<gene>
    <name evidence="4" type="ORF">CIT26_06045</name>
</gene>
<evidence type="ECO:0000256" key="1">
    <source>
        <dbReference type="ARBA" id="ARBA00022679"/>
    </source>
</evidence>
<dbReference type="AlphaFoldDB" id="A0A271LU50"/>
<dbReference type="EMBL" id="NPKJ01000022">
    <property type="protein sequence ID" value="PAQ10870.1"/>
    <property type="molecule type" value="Genomic_DNA"/>
</dbReference>
<organism evidence="4 5">
    <name type="scientific">Mesorhizobium temperatum</name>
    <dbReference type="NCBI Taxonomy" id="241416"/>
    <lineage>
        <taxon>Bacteria</taxon>
        <taxon>Pseudomonadati</taxon>
        <taxon>Pseudomonadota</taxon>
        <taxon>Alphaproteobacteria</taxon>
        <taxon>Hyphomicrobiales</taxon>
        <taxon>Phyllobacteriaceae</taxon>
        <taxon>Mesorhizobium</taxon>
    </lineage>
</organism>
<reference evidence="4 5" key="1">
    <citation type="submission" date="2017-08" db="EMBL/GenBank/DDBJ databases">
        <title>Mesorhizobium wenxinae sp. nov., a novel rhizobial species isolated from root nodules of chickpea (Cicer arietinum L.).</title>
        <authorList>
            <person name="Zhang J."/>
        </authorList>
    </citation>
    <scope>NUCLEOTIDE SEQUENCE [LARGE SCALE GENOMIC DNA]</scope>
    <source>
        <strain evidence="4 5">SDW018</strain>
    </source>
</reference>
<accession>A0A271LU50</accession>
<keyword evidence="5" id="KW-1185">Reference proteome</keyword>
<evidence type="ECO:0000259" key="3">
    <source>
        <dbReference type="Pfam" id="PF00294"/>
    </source>
</evidence>
<evidence type="ECO:0000256" key="2">
    <source>
        <dbReference type="ARBA" id="ARBA00022777"/>
    </source>
</evidence>
<proteinExistence type="predicted"/>
<protein>
    <recommendedName>
        <fullName evidence="3">Carbohydrate kinase PfkB domain-containing protein</fullName>
    </recommendedName>
</protein>
<dbReference type="PANTHER" id="PTHR10584">
    <property type="entry name" value="SUGAR KINASE"/>
    <property type="match status" value="1"/>
</dbReference>
<dbReference type="PROSITE" id="PS00583">
    <property type="entry name" value="PFKB_KINASES_1"/>
    <property type="match status" value="1"/>
</dbReference>
<sequence>MLRPKRTADRLCARRSCEHAACRACLPPLRLVWVRSQTIWSAAGSLAVAIGTSAFRRPDPGTLRLFTSSLVSRSLPHEMVEEVSLPRPIVLSLGSINADLQFDAQGSLGDGGTVRASGFAQRAGGKAANVAYFTHRLGVPTRLIGRVGDDQFAEIAVGPLKAAELDLGSVGVARDVPTGIAIVAVPKDGTKAILSASNANMSWNDAAVDHVVAAIRNSPDRSILVADFEIPLPVLNAAFATAQERGFRVLVDPTFADQIDRSQLCRFCAITPNQQEASDLLGLPIATNDDAARAALQLNALGVEIACVKLEDGGCFLALDHDAMQILAPSVDVVDKTGAGDAFIAAMAVALLDGKSAYDAACWGVAASAIAVRKKGAQESYPSMMIGSVERCNGRELV</sequence>
<evidence type="ECO:0000313" key="5">
    <source>
        <dbReference type="Proteomes" id="UP000216442"/>
    </source>
</evidence>
<keyword evidence="2" id="KW-0418">Kinase</keyword>
<dbReference type="GO" id="GO:0004747">
    <property type="term" value="F:ribokinase activity"/>
    <property type="evidence" value="ECO:0007669"/>
    <property type="project" value="InterPro"/>
</dbReference>
<keyword evidence="1" id="KW-0808">Transferase</keyword>
<dbReference type="InterPro" id="IPR011611">
    <property type="entry name" value="PfkB_dom"/>
</dbReference>